<comment type="activity regulation">
    <text evidence="11">Mycophenolic acid (MPA) is a non-competitive inhibitor that prevents formation of the closed enzyme conformation by binding to the same site as the amobile flap. In contrast, mizoribine monophosphate (MZP) is a competitive inhibitor that induces the closed conformation. MPA is a potent inhibitor of mammalian IMPDHs but a poor inhibitor of the bacterial enzymes. MZP is a more potent inhibitor of bacterial IMPDH.</text>
</comment>
<dbReference type="InterPro" id="IPR013785">
    <property type="entry name" value="Aldolase_TIM"/>
</dbReference>
<dbReference type="PROSITE" id="PS51371">
    <property type="entry name" value="CBS"/>
    <property type="match status" value="2"/>
</dbReference>
<dbReference type="InterPro" id="IPR005990">
    <property type="entry name" value="IMP_DH"/>
</dbReference>
<feature type="binding site" evidence="11">
    <location>
        <position position="431"/>
    </location>
    <ligand>
        <name>IMP</name>
        <dbReference type="ChEBI" id="CHEBI:58053"/>
    </ligand>
</feature>
<evidence type="ECO:0000256" key="8">
    <source>
        <dbReference type="ARBA" id="ARBA00023027"/>
    </source>
</evidence>
<dbReference type="PROSITE" id="PS00487">
    <property type="entry name" value="IMP_DH_GMP_RED"/>
    <property type="match status" value="1"/>
</dbReference>
<feature type="active site" description="Thioimidate intermediate" evidence="11">
    <location>
        <position position="314"/>
    </location>
</feature>
<dbReference type="EC" id="1.1.1.205" evidence="11 14"/>
<dbReference type="CDD" id="cd04601">
    <property type="entry name" value="CBS_pair_IMPDH"/>
    <property type="match status" value="1"/>
</dbReference>
<comment type="similarity">
    <text evidence="2 11 13">Belongs to the IMPDH/GMPR family.</text>
</comment>
<keyword evidence="7 11" id="KW-0560">Oxidoreductase</keyword>
<feature type="binding site" evidence="11">
    <location>
        <position position="484"/>
    </location>
    <ligand>
        <name>K(+)</name>
        <dbReference type="ChEBI" id="CHEBI:29103"/>
        <note>ligand shared between two tetrameric partners</note>
    </ligand>
</feature>
<accession>A0ABU2N441</accession>
<proteinExistence type="inferred from homology"/>
<dbReference type="PANTHER" id="PTHR11911:SF111">
    <property type="entry name" value="INOSINE-5'-MONOPHOSPHATE DEHYDROGENASE"/>
    <property type="match status" value="1"/>
</dbReference>
<feature type="domain" description="CBS" evidence="15">
    <location>
        <begin position="162"/>
        <end position="219"/>
    </location>
</feature>
<feature type="active site" description="Proton acceptor" evidence="11">
    <location>
        <position position="416"/>
    </location>
</feature>
<evidence type="ECO:0000256" key="7">
    <source>
        <dbReference type="ARBA" id="ARBA00023002"/>
    </source>
</evidence>
<dbReference type="InterPro" id="IPR000644">
    <property type="entry name" value="CBS_dom"/>
</dbReference>
<evidence type="ECO:0000256" key="4">
    <source>
        <dbReference type="ARBA" id="ARBA00022749"/>
    </source>
</evidence>
<feature type="binding site" evidence="11">
    <location>
        <position position="312"/>
    </location>
    <ligand>
        <name>IMP</name>
        <dbReference type="ChEBI" id="CHEBI:58053"/>
    </ligand>
</feature>
<name>A0ABU2N441_9PSEU</name>
<feature type="binding site" evidence="11">
    <location>
        <begin position="307"/>
        <end position="309"/>
    </location>
    <ligand>
        <name>NAD(+)</name>
        <dbReference type="ChEBI" id="CHEBI:57540"/>
    </ligand>
</feature>
<evidence type="ECO:0000256" key="11">
    <source>
        <dbReference type="HAMAP-Rule" id="MF_01964"/>
    </source>
</evidence>
<dbReference type="SUPFAM" id="SSF54631">
    <property type="entry name" value="CBS-domain pair"/>
    <property type="match status" value="1"/>
</dbReference>
<comment type="subunit">
    <text evidence="11">Homotetramer.</text>
</comment>
<dbReference type="SMART" id="SM00116">
    <property type="entry name" value="CBS"/>
    <property type="match status" value="2"/>
</dbReference>
<comment type="caution">
    <text evidence="11">Lacks conserved residue(s) required for the propagation of feature annotation.</text>
</comment>
<dbReference type="EMBL" id="JAVREJ010000002">
    <property type="protein sequence ID" value="MDT0348682.1"/>
    <property type="molecule type" value="Genomic_DNA"/>
</dbReference>
<evidence type="ECO:0000256" key="1">
    <source>
        <dbReference type="ARBA" id="ARBA00001958"/>
    </source>
</evidence>
<dbReference type="InterPro" id="IPR001093">
    <property type="entry name" value="IMP_DH_GMPRt"/>
</dbReference>
<sequence>MTSEIVTGLPPKFAMLGLTFDDVLLLPAESDVVPGQADTSTQISRRVRLKVPLVSSPMDTVTESRMAIAMARAGGLGVLHRNLAPDEQASQVEVVKRSEAGMVTDPVTCSPDDTLADVDALCSRFRISGLPVTDAEGRLVGIITNRDMRFEMDHSRPVREVMTDAPLITAKIGVSAEAALGLLRRNKLEKLPIVDGAGILRGLITIKDFNKTEKYPLATKDPDGRLVVAAAVGVGEEAFARGMTLVEAGVDVLMVDTAHGHSRRVLEMVAKLRAEVGDSVDVVGGNVATRAGAQALVEAGADAVKVGVGPGSICTTRVVAGVGAPQITAIYEASLACRAAGIPVIGDGGIQYSGDIAKAIAAGASTVMLGSLLAGTAESPGQLIFVGGKQFKTYRGMGSLAAMQSRGDAKSYSKDRYAQDDVLSEDKLVPEGIEGRIPFRGPLAQVVHQLVGGLRSGMGYAGAATIERLQEAQLVRITAAGLKESHPHDITMTAEAPNYAGR</sequence>
<evidence type="ECO:0000313" key="16">
    <source>
        <dbReference type="EMBL" id="MDT0348682.1"/>
    </source>
</evidence>
<feature type="domain" description="CBS" evidence="15">
    <location>
        <begin position="102"/>
        <end position="158"/>
    </location>
</feature>
<dbReference type="GO" id="GO:0003938">
    <property type="term" value="F:IMP dehydrogenase activity"/>
    <property type="evidence" value="ECO:0007669"/>
    <property type="project" value="UniProtKB-EC"/>
</dbReference>
<keyword evidence="6 11" id="KW-0630">Potassium</keyword>
<evidence type="ECO:0000256" key="6">
    <source>
        <dbReference type="ARBA" id="ARBA00022958"/>
    </source>
</evidence>
<keyword evidence="5 11" id="KW-0658">Purine biosynthesis</keyword>
<protein>
    <recommendedName>
        <fullName evidence="11 14">Inosine-5'-monophosphate dehydrogenase</fullName>
        <shortName evidence="11">IMP dehydrogenase</shortName>
        <shortName evidence="11">IMPD</shortName>
        <shortName evidence="11">IMPDH</shortName>
        <ecNumber evidence="11 14">1.1.1.205</ecNumber>
    </recommendedName>
</protein>
<dbReference type="Gene3D" id="3.20.20.70">
    <property type="entry name" value="Aldolase class I"/>
    <property type="match status" value="1"/>
</dbReference>
<keyword evidence="8 11" id="KW-0520">NAD</keyword>
<evidence type="ECO:0000259" key="15">
    <source>
        <dbReference type="PROSITE" id="PS51371"/>
    </source>
</evidence>
<feature type="binding site" description="in other chain" evidence="11">
    <location>
        <position position="311"/>
    </location>
    <ligand>
        <name>K(+)</name>
        <dbReference type="ChEBI" id="CHEBI:29103"/>
        <note>ligand shared between two tetrameric partners</note>
    </ligand>
</feature>
<comment type="pathway">
    <text evidence="11 14">Purine metabolism; XMP biosynthesis via de novo pathway; XMP from IMP: step 1/1.</text>
</comment>
<evidence type="ECO:0000256" key="13">
    <source>
        <dbReference type="RuleBase" id="RU003927"/>
    </source>
</evidence>
<comment type="catalytic activity">
    <reaction evidence="10 11 14">
        <text>IMP + NAD(+) + H2O = XMP + NADH + H(+)</text>
        <dbReference type="Rhea" id="RHEA:11708"/>
        <dbReference type="ChEBI" id="CHEBI:15377"/>
        <dbReference type="ChEBI" id="CHEBI:15378"/>
        <dbReference type="ChEBI" id="CHEBI:57464"/>
        <dbReference type="ChEBI" id="CHEBI:57540"/>
        <dbReference type="ChEBI" id="CHEBI:57945"/>
        <dbReference type="ChEBI" id="CHEBI:58053"/>
        <dbReference type="EC" id="1.1.1.205"/>
    </reaction>
</comment>
<dbReference type="Pfam" id="PF00478">
    <property type="entry name" value="IMPDH"/>
    <property type="match status" value="1"/>
</dbReference>
<feature type="binding site" evidence="11">
    <location>
        <begin position="347"/>
        <end position="349"/>
    </location>
    <ligand>
        <name>IMP</name>
        <dbReference type="ChEBI" id="CHEBI:58053"/>
    </ligand>
</feature>
<evidence type="ECO:0000256" key="14">
    <source>
        <dbReference type="RuleBase" id="RU003928"/>
    </source>
</evidence>
<keyword evidence="3 11" id="KW-0479">Metal-binding</keyword>
<reference evidence="17" key="1">
    <citation type="submission" date="2023-07" db="EMBL/GenBank/DDBJ databases">
        <title>30 novel species of actinomycetes from the DSMZ collection.</title>
        <authorList>
            <person name="Nouioui I."/>
        </authorList>
    </citation>
    <scope>NUCLEOTIDE SEQUENCE [LARGE SCALE GENOMIC DNA]</scope>
    <source>
        <strain evidence="17">DSM 45834</strain>
    </source>
</reference>
<feature type="binding site" description="in other chain" evidence="11">
    <location>
        <position position="309"/>
    </location>
    <ligand>
        <name>K(+)</name>
        <dbReference type="ChEBI" id="CHEBI:29103"/>
        <note>ligand shared between two tetrameric partners</note>
    </ligand>
</feature>
<evidence type="ECO:0000256" key="5">
    <source>
        <dbReference type="ARBA" id="ARBA00022755"/>
    </source>
</evidence>
<dbReference type="SMART" id="SM01240">
    <property type="entry name" value="IMPDH"/>
    <property type="match status" value="1"/>
</dbReference>
<evidence type="ECO:0000256" key="3">
    <source>
        <dbReference type="ARBA" id="ARBA00022723"/>
    </source>
</evidence>
<evidence type="ECO:0000256" key="9">
    <source>
        <dbReference type="ARBA" id="ARBA00023122"/>
    </source>
</evidence>
<comment type="cofactor">
    <cofactor evidence="1 11">
        <name>K(+)</name>
        <dbReference type="ChEBI" id="CHEBI:29103"/>
    </cofactor>
</comment>
<feature type="binding site" evidence="11">
    <location>
        <position position="486"/>
    </location>
    <ligand>
        <name>K(+)</name>
        <dbReference type="ChEBI" id="CHEBI:29103"/>
        <note>ligand shared between two tetrameric partners</note>
    </ligand>
</feature>
<dbReference type="InterPro" id="IPR015875">
    <property type="entry name" value="IMP_DH/GMP_Rdtase_CS"/>
</dbReference>
<dbReference type="CDD" id="cd00381">
    <property type="entry name" value="IMPDH"/>
    <property type="match status" value="1"/>
</dbReference>
<gene>
    <name evidence="11 16" type="primary">guaB</name>
    <name evidence="16" type="ORF">RM445_04005</name>
</gene>
<evidence type="ECO:0000256" key="10">
    <source>
        <dbReference type="ARBA" id="ARBA00048028"/>
    </source>
</evidence>
<keyword evidence="9 12" id="KW-0129">CBS domain</keyword>
<feature type="binding site" evidence="11">
    <location>
        <position position="485"/>
    </location>
    <ligand>
        <name>K(+)</name>
        <dbReference type="ChEBI" id="CHEBI:29103"/>
        <note>ligand shared between two tetrameric partners</note>
    </ligand>
</feature>
<evidence type="ECO:0000313" key="17">
    <source>
        <dbReference type="Proteomes" id="UP001183202"/>
    </source>
</evidence>
<keyword evidence="17" id="KW-1185">Reference proteome</keyword>
<feature type="binding site" evidence="11">
    <location>
        <begin position="394"/>
        <end position="398"/>
    </location>
    <ligand>
        <name>IMP</name>
        <dbReference type="ChEBI" id="CHEBI:58053"/>
    </ligand>
</feature>
<dbReference type="SUPFAM" id="SSF51412">
    <property type="entry name" value="Inosine monophosphate dehydrogenase (IMPDH)"/>
    <property type="match status" value="1"/>
</dbReference>
<feature type="binding site" evidence="11">
    <location>
        <position position="256"/>
    </location>
    <ligand>
        <name>NAD(+)</name>
        <dbReference type="ChEBI" id="CHEBI:57540"/>
    </ligand>
</feature>
<feature type="binding site" evidence="11">
    <location>
        <begin position="370"/>
        <end position="371"/>
    </location>
    <ligand>
        <name>IMP</name>
        <dbReference type="ChEBI" id="CHEBI:58053"/>
    </ligand>
</feature>
<dbReference type="HAMAP" id="MF_01964">
    <property type="entry name" value="IMPDH"/>
    <property type="match status" value="1"/>
</dbReference>
<evidence type="ECO:0000256" key="2">
    <source>
        <dbReference type="ARBA" id="ARBA00005502"/>
    </source>
</evidence>
<dbReference type="Proteomes" id="UP001183202">
    <property type="component" value="Unassembled WGS sequence"/>
</dbReference>
<dbReference type="NCBIfam" id="TIGR01302">
    <property type="entry name" value="IMP_dehydrog"/>
    <property type="match status" value="1"/>
</dbReference>
<keyword evidence="4 11" id="KW-0332">GMP biosynthesis</keyword>
<dbReference type="PANTHER" id="PTHR11911">
    <property type="entry name" value="INOSINE-5-MONOPHOSPHATE DEHYDROGENASE RELATED"/>
    <property type="match status" value="1"/>
</dbReference>
<dbReference type="RefSeq" id="WP_311554609.1">
    <property type="nucleotide sequence ID" value="NZ_JAVREJ010000002.1"/>
</dbReference>
<evidence type="ECO:0000256" key="12">
    <source>
        <dbReference type="PROSITE-ProRule" id="PRU00703"/>
    </source>
</evidence>
<dbReference type="PIRSF" id="PIRSF000130">
    <property type="entry name" value="IMPDH"/>
    <property type="match status" value="1"/>
</dbReference>
<comment type="function">
    <text evidence="11">Catalyzes the conversion of inosine 5'-phosphate (IMP) to xanthosine 5'-phosphate (XMP), the first committed and rate-limiting step in the de novo synthesis of guanine nucleotides, and therefore plays an important role in the regulation of cell growth.</text>
</comment>
<organism evidence="16 17">
    <name type="scientific">Pseudonocardia charpentierae</name>
    <dbReference type="NCBI Taxonomy" id="3075545"/>
    <lineage>
        <taxon>Bacteria</taxon>
        <taxon>Bacillati</taxon>
        <taxon>Actinomycetota</taxon>
        <taxon>Actinomycetes</taxon>
        <taxon>Pseudonocardiales</taxon>
        <taxon>Pseudonocardiaceae</taxon>
        <taxon>Pseudonocardia</taxon>
    </lineage>
</organism>
<feature type="binding site" description="in other chain" evidence="11">
    <location>
        <position position="314"/>
    </location>
    <ligand>
        <name>K(+)</name>
        <dbReference type="ChEBI" id="CHEBI:29103"/>
        <note>ligand shared between two tetrameric partners</note>
    </ligand>
</feature>
<dbReference type="InterPro" id="IPR046342">
    <property type="entry name" value="CBS_dom_sf"/>
</dbReference>
<dbReference type="Pfam" id="PF00571">
    <property type="entry name" value="CBS"/>
    <property type="match status" value="2"/>
</dbReference>
<comment type="caution">
    <text evidence="16">The sequence shown here is derived from an EMBL/GenBank/DDBJ whole genome shotgun (WGS) entry which is preliminary data.</text>
</comment>